<gene>
    <name evidence="1" type="ORF">PFX98_20545</name>
</gene>
<dbReference type="EMBL" id="CP116346">
    <property type="protein sequence ID" value="WIT11262.1"/>
    <property type="molecule type" value="Genomic_DNA"/>
</dbReference>
<proteinExistence type="predicted"/>
<reference evidence="1" key="1">
    <citation type="submission" date="2023-01" db="EMBL/GenBank/DDBJ databases">
        <title>Whole genome sequence of Paucibacter sp. S2-9 isolated from pond sediment.</title>
        <authorList>
            <person name="Jung J.Y."/>
        </authorList>
    </citation>
    <scope>NUCLEOTIDE SEQUENCE</scope>
    <source>
        <strain evidence="1">S2-9</strain>
    </source>
</reference>
<dbReference type="AlphaFoldDB" id="A0AA95NA74"/>
<dbReference type="KEGG" id="pais:PFX98_20545"/>
<dbReference type="RefSeq" id="WP_285232342.1">
    <property type="nucleotide sequence ID" value="NZ_CP116346.1"/>
</dbReference>
<keyword evidence="2" id="KW-1185">Reference proteome</keyword>
<accession>A0AA95NA74</accession>
<name>A0AA95NA74_9BURK</name>
<dbReference type="Proteomes" id="UP001177769">
    <property type="component" value="Chromosome"/>
</dbReference>
<organism evidence="1 2">
    <name type="scientific">Paucibacter sediminis</name>
    <dbReference type="NCBI Taxonomy" id="3019553"/>
    <lineage>
        <taxon>Bacteria</taxon>
        <taxon>Pseudomonadati</taxon>
        <taxon>Pseudomonadota</taxon>
        <taxon>Betaproteobacteria</taxon>
        <taxon>Burkholderiales</taxon>
        <taxon>Sphaerotilaceae</taxon>
        <taxon>Roseateles</taxon>
    </lineage>
</organism>
<evidence type="ECO:0000313" key="1">
    <source>
        <dbReference type="EMBL" id="WIT11262.1"/>
    </source>
</evidence>
<evidence type="ECO:0000313" key="2">
    <source>
        <dbReference type="Proteomes" id="UP001177769"/>
    </source>
</evidence>
<sequence length="218" mass="23636">MTTTNTKADKKLSLYLSTKRLAVLTRHANGQGLTHSQCLYELIDALDDPLPSIGDALQADMRRIESLVQLSVESTCNLTEVFTQAMEGQPREPAQAVQSTLAAWLAAVLGGRPVSDVAAVVIPNQATSTGVRLTVHSLMVGQERSGTHPNELTLSREQAGPALCVAANQAKPQSVALVGKRVEGTHWHFRFLVKDAQGKWSHQIHTFSHPSRDIQEAS</sequence>
<protein>
    <submittedName>
        <fullName evidence="1">Uncharacterized protein</fullName>
    </submittedName>
</protein>